<evidence type="ECO:0000256" key="1">
    <source>
        <dbReference type="ARBA" id="ARBA00004141"/>
    </source>
</evidence>
<keyword evidence="8" id="KW-0732">Signal</keyword>
<dbReference type="OrthoDB" id="10017208at2759"/>
<dbReference type="PANTHER" id="PTHR33048:SF161">
    <property type="entry name" value="INTEGRAL MEMBRANE PROTEIN"/>
    <property type="match status" value="1"/>
</dbReference>
<sequence>MATNFMVVLLPLPHVWALQLPLGRKVALGLALCLGIFVSAISMVRIVSLTHIDFGDATYTLPLPLMWSIVEEQVAIVCANLPLLRHTFGGILPARWFDTLRRQTSESSSRTRSPDDSKQGNGLSWMSHGVVSANFLFRGMVFERKPTPSWWSHEASQSDLELAEHGAPPDGIKVFTTLEWHREGFDIRR</sequence>
<keyword evidence="11" id="KW-1185">Reference proteome</keyword>
<reference evidence="10 11" key="1">
    <citation type="submission" date="2018-02" db="EMBL/GenBank/DDBJ databases">
        <title>The genomes of Aspergillus section Nigri reveals drivers in fungal speciation.</title>
        <authorList>
            <consortium name="DOE Joint Genome Institute"/>
            <person name="Vesth T.C."/>
            <person name="Nybo J."/>
            <person name="Theobald S."/>
            <person name="Brandl J."/>
            <person name="Frisvad J.C."/>
            <person name="Nielsen K.F."/>
            <person name="Lyhne E.K."/>
            <person name="Kogle M.E."/>
            <person name="Kuo A."/>
            <person name="Riley R."/>
            <person name="Clum A."/>
            <person name="Nolan M."/>
            <person name="Lipzen A."/>
            <person name="Salamov A."/>
            <person name="Henrissat B."/>
            <person name="Wiebenga A."/>
            <person name="De vries R.P."/>
            <person name="Grigoriev I.V."/>
            <person name="Mortensen U.H."/>
            <person name="Andersen M.R."/>
            <person name="Baker S.E."/>
        </authorList>
    </citation>
    <scope>NUCLEOTIDE SEQUENCE [LARGE SCALE GENOMIC DNA]</scope>
    <source>
        <strain evidence="10 11">CBS 707.79</strain>
    </source>
</reference>
<evidence type="ECO:0000313" key="11">
    <source>
        <dbReference type="Proteomes" id="UP000247810"/>
    </source>
</evidence>
<evidence type="ECO:0000256" key="4">
    <source>
        <dbReference type="ARBA" id="ARBA00023136"/>
    </source>
</evidence>
<dbReference type="PANTHER" id="PTHR33048">
    <property type="entry name" value="PTH11-LIKE INTEGRAL MEMBRANE PROTEIN (AFU_ORTHOLOGUE AFUA_5G11245)"/>
    <property type="match status" value="1"/>
</dbReference>
<evidence type="ECO:0000259" key="9">
    <source>
        <dbReference type="Pfam" id="PF20684"/>
    </source>
</evidence>
<comment type="subcellular location">
    <subcellularLocation>
        <location evidence="1">Membrane</location>
        <topology evidence="1">Multi-pass membrane protein</topology>
    </subcellularLocation>
</comment>
<evidence type="ECO:0000256" key="2">
    <source>
        <dbReference type="ARBA" id="ARBA00022692"/>
    </source>
</evidence>
<feature type="signal peptide" evidence="8">
    <location>
        <begin position="1"/>
        <end position="17"/>
    </location>
</feature>
<evidence type="ECO:0000256" key="6">
    <source>
        <dbReference type="SAM" id="MobiDB-lite"/>
    </source>
</evidence>
<name>A0A319D2K2_9EURO</name>
<dbReference type="Pfam" id="PF20684">
    <property type="entry name" value="Fung_rhodopsin"/>
    <property type="match status" value="1"/>
</dbReference>
<feature type="region of interest" description="Disordered" evidence="6">
    <location>
        <begin position="103"/>
        <end position="124"/>
    </location>
</feature>
<accession>A0A319D2K2</accession>
<dbReference type="GO" id="GO:0016020">
    <property type="term" value="C:membrane"/>
    <property type="evidence" value="ECO:0007669"/>
    <property type="project" value="UniProtKB-SubCell"/>
</dbReference>
<keyword evidence="2 7" id="KW-0812">Transmembrane</keyword>
<keyword evidence="4 7" id="KW-0472">Membrane</keyword>
<evidence type="ECO:0000313" key="10">
    <source>
        <dbReference type="EMBL" id="PYH91301.1"/>
    </source>
</evidence>
<feature type="chain" id="PRO_5016316513" description="Rhodopsin domain-containing protein" evidence="8">
    <location>
        <begin position="18"/>
        <end position="189"/>
    </location>
</feature>
<evidence type="ECO:0000256" key="3">
    <source>
        <dbReference type="ARBA" id="ARBA00022989"/>
    </source>
</evidence>
<organism evidence="10 11">
    <name type="scientific">Aspergillus ellipticus CBS 707.79</name>
    <dbReference type="NCBI Taxonomy" id="1448320"/>
    <lineage>
        <taxon>Eukaryota</taxon>
        <taxon>Fungi</taxon>
        <taxon>Dikarya</taxon>
        <taxon>Ascomycota</taxon>
        <taxon>Pezizomycotina</taxon>
        <taxon>Eurotiomycetes</taxon>
        <taxon>Eurotiomycetidae</taxon>
        <taxon>Eurotiales</taxon>
        <taxon>Aspergillaceae</taxon>
        <taxon>Aspergillus</taxon>
        <taxon>Aspergillus subgen. Circumdati</taxon>
    </lineage>
</organism>
<evidence type="ECO:0000256" key="8">
    <source>
        <dbReference type="SAM" id="SignalP"/>
    </source>
</evidence>
<evidence type="ECO:0000256" key="7">
    <source>
        <dbReference type="SAM" id="Phobius"/>
    </source>
</evidence>
<feature type="domain" description="Rhodopsin" evidence="9">
    <location>
        <begin position="1"/>
        <end position="88"/>
    </location>
</feature>
<dbReference type="InterPro" id="IPR052337">
    <property type="entry name" value="SAT4-like"/>
</dbReference>
<dbReference type="VEuPathDB" id="FungiDB:BO71DRAFT_401470"/>
<dbReference type="Proteomes" id="UP000247810">
    <property type="component" value="Unassembled WGS sequence"/>
</dbReference>
<dbReference type="EMBL" id="KZ825949">
    <property type="protein sequence ID" value="PYH91301.1"/>
    <property type="molecule type" value="Genomic_DNA"/>
</dbReference>
<protein>
    <recommendedName>
        <fullName evidence="9">Rhodopsin domain-containing protein</fullName>
    </recommendedName>
</protein>
<dbReference type="AlphaFoldDB" id="A0A319D2K2"/>
<comment type="similarity">
    <text evidence="5">Belongs to the SAT4 family.</text>
</comment>
<proteinExistence type="inferred from homology"/>
<keyword evidence="3 7" id="KW-1133">Transmembrane helix</keyword>
<gene>
    <name evidence="10" type="ORF">BO71DRAFT_401470</name>
</gene>
<feature type="transmembrane region" description="Helical" evidence="7">
    <location>
        <begin position="27"/>
        <end position="47"/>
    </location>
</feature>
<evidence type="ECO:0000256" key="5">
    <source>
        <dbReference type="ARBA" id="ARBA00038359"/>
    </source>
</evidence>
<dbReference type="STRING" id="1448320.A0A319D2K2"/>
<dbReference type="InterPro" id="IPR049326">
    <property type="entry name" value="Rhodopsin_dom_fungi"/>
</dbReference>